<reference evidence="4" key="1">
    <citation type="submission" date="2021-02" db="EMBL/GenBank/DDBJ databases">
        <authorList>
            <person name="Nowell W R."/>
        </authorList>
    </citation>
    <scope>NUCLEOTIDE SEQUENCE</scope>
</reference>
<feature type="non-terminal residue" evidence="4">
    <location>
        <position position="32"/>
    </location>
</feature>
<comment type="similarity">
    <text evidence="1">Belongs to the heat shock protein 70 family.</text>
</comment>
<evidence type="ECO:0000313" key="5">
    <source>
        <dbReference type="Proteomes" id="UP000663866"/>
    </source>
</evidence>
<comment type="caution">
    <text evidence="4">The sequence shown here is derived from an EMBL/GenBank/DDBJ whole genome shotgun (WGS) entry which is preliminary data.</text>
</comment>
<gene>
    <name evidence="4" type="ORF">OVN521_LOCUS48625</name>
</gene>
<keyword evidence="2" id="KW-0547">Nucleotide-binding</keyword>
<evidence type="ECO:0000256" key="2">
    <source>
        <dbReference type="ARBA" id="ARBA00022741"/>
    </source>
</evidence>
<evidence type="ECO:0000256" key="1">
    <source>
        <dbReference type="ARBA" id="ARBA00007381"/>
    </source>
</evidence>
<protein>
    <recommendedName>
        <fullName evidence="6">Heat shock protein 70</fullName>
    </recommendedName>
</protein>
<proteinExistence type="inferred from homology"/>
<keyword evidence="3" id="KW-0067">ATP-binding</keyword>
<sequence length="32" mass="3468">MAADNKMLGRFNLVGIPPAPRGVPQIEVTFDI</sequence>
<organism evidence="4 5">
    <name type="scientific">Rotaria magnacalcarata</name>
    <dbReference type="NCBI Taxonomy" id="392030"/>
    <lineage>
        <taxon>Eukaryota</taxon>
        <taxon>Metazoa</taxon>
        <taxon>Spiralia</taxon>
        <taxon>Gnathifera</taxon>
        <taxon>Rotifera</taxon>
        <taxon>Eurotatoria</taxon>
        <taxon>Bdelloidea</taxon>
        <taxon>Philodinida</taxon>
        <taxon>Philodinidae</taxon>
        <taxon>Rotaria</taxon>
    </lineage>
</organism>
<dbReference type="EMBL" id="CAJOBG010102143">
    <property type="protein sequence ID" value="CAF4707756.1"/>
    <property type="molecule type" value="Genomic_DNA"/>
</dbReference>
<evidence type="ECO:0000256" key="3">
    <source>
        <dbReference type="ARBA" id="ARBA00022840"/>
    </source>
</evidence>
<evidence type="ECO:0008006" key="6">
    <source>
        <dbReference type="Google" id="ProtNLM"/>
    </source>
</evidence>
<keyword evidence="5" id="KW-1185">Reference proteome</keyword>
<dbReference type="InterPro" id="IPR013126">
    <property type="entry name" value="Hsp_70_fam"/>
</dbReference>
<dbReference type="Pfam" id="PF00012">
    <property type="entry name" value="HSP70"/>
    <property type="match status" value="1"/>
</dbReference>
<dbReference type="InterPro" id="IPR029047">
    <property type="entry name" value="HSP70_peptide-bd_sf"/>
</dbReference>
<dbReference type="SUPFAM" id="SSF100920">
    <property type="entry name" value="Heat shock protein 70kD (HSP70), peptide-binding domain"/>
    <property type="match status" value="1"/>
</dbReference>
<dbReference type="Proteomes" id="UP000663866">
    <property type="component" value="Unassembled WGS sequence"/>
</dbReference>
<name>A0A821IVC9_9BILA</name>
<accession>A0A821IVC9</accession>
<feature type="non-terminal residue" evidence="4">
    <location>
        <position position="1"/>
    </location>
</feature>
<dbReference type="GO" id="GO:0005524">
    <property type="term" value="F:ATP binding"/>
    <property type="evidence" value="ECO:0007669"/>
    <property type="project" value="UniProtKB-KW"/>
</dbReference>
<evidence type="ECO:0000313" key="4">
    <source>
        <dbReference type="EMBL" id="CAF4707756.1"/>
    </source>
</evidence>
<dbReference type="GO" id="GO:0140662">
    <property type="term" value="F:ATP-dependent protein folding chaperone"/>
    <property type="evidence" value="ECO:0007669"/>
    <property type="project" value="InterPro"/>
</dbReference>
<dbReference type="AlphaFoldDB" id="A0A821IVC9"/>
<dbReference type="Gene3D" id="2.60.34.10">
    <property type="entry name" value="Substrate Binding Domain Of DNAk, Chain A, domain 1"/>
    <property type="match status" value="1"/>
</dbReference>